<sequence>MNIFAYANGFEIFGLTIYFYAFCILGGALVALFLSNYRAHKDGYPWDMFNSIFLVALPSGIIGARLWYVIAEWERFADNFADIFAFRDGGLAIQGGVICGALAGILYVYFRRKDMDVLRCADFAVPTILVAQAIGRWGNFFNQEVYGNIVDMSSWWLPSFIQSNMVVNGAYHVPLFFLEGIVNLGGYFVITRFIPFVFGKHYCYGDQTFAYFAYYGLVRLVLEPLRDAKYQMGMIQADSLRAVGMAIAFIVVGIVLIIVNHIVRFYLKQKKAGDLKKNG</sequence>
<dbReference type="Pfam" id="PF01790">
    <property type="entry name" value="LGT"/>
    <property type="match status" value="1"/>
</dbReference>
<evidence type="ECO:0000256" key="4">
    <source>
        <dbReference type="ARBA" id="ARBA00022692"/>
    </source>
</evidence>
<comment type="subcellular location">
    <subcellularLocation>
        <location evidence="7">Cell membrane</location>
        <topology evidence="7">Multi-pass membrane protein</topology>
    </subcellularLocation>
</comment>
<comment type="similarity">
    <text evidence="1 7">Belongs to the Lgt family.</text>
</comment>
<gene>
    <name evidence="7 8" type="primary">lgt</name>
    <name evidence="8" type="ORF">IAC78_03225</name>
</gene>
<dbReference type="EMBL" id="JADING010000091">
    <property type="protein sequence ID" value="MBO8414465.1"/>
    <property type="molecule type" value="Genomic_DNA"/>
</dbReference>
<evidence type="ECO:0000256" key="2">
    <source>
        <dbReference type="ARBA" id="ARBA00022475"/>
    </source>
</evidence>
<evidence type="ECO:0000256" key="7">
    <source>
        <dbReference type="HAMAP-Rule" id="MF_01147"/>
    </source>
</evidence>
<feature type="transmembrane region" description="Helical" evidence="7">
    <location>
        <begin position="91"/>
        <end position="110"/>
    </location>
</feature>
<dbReference type="PANTHER" id="PTHR30589:SF0">
    <property type="entry name" value="PHOSPHATIDYLGLYCEROL--PROLIPOPROTEIN DIACYLGLYCERYL TRANSFERASE"/>
    <property type="match status" value="1"/>
</dbReference>
<comment type="function">
    <text evidence="7">Catalyzes the transfer of the diacylglyceryl group from phosphatidylglycerol to the sulfhydryl group of the N-terminal cysteine of a prolipoprotein, the first step in the formation of mature lipoproteins.</text>
</comment>
<evidence type="ECO:0000256" key="6">
    <source>
        <dbReference type="ARBA" id="ARBA00023136"/>
    </source>
</evidence>
<evidence type="ECO:0000256" key="1">
    <source>
        <dbReference type="ARBA" id="ARBA00007150"/>
    </source>
</evidence>
<evidence type="ECO:0000256" key="3">
    <source>
        <dbReference type="ARBA" id="ARBA00022679"/>
    </source>
</evidence>
<feature type="transmembrane region" description="Helical" evidence="7">
    <location>
        <begin position="12"/>
        <end position="37"/>
    </location>
</feature>
<keyword evidence="6 7" id="KW-0472">Membrane</keyword>
<evidence type="ECO:0000256" key="5">
    <source>
        <dbReference type="ARBA" id="ARBA00022989"/>
    </source>
</evidence>
<dbReference type="Proteomes" id="UP000823629">
    <property type="component" value="Unassembled WGS sequence"/>
</dbReference>
<keyword evidence="5 7" id="KW-1133">Transmembrane helix</keyword>
<reference evidence="8" key="1">
    <citation type="submission" date="2020-10" db="EMBL/GenBank/DDBJ databases">
        <authorList>
            <person name="Gilroy R."/>
        </authorList>
    </citation>
    <scope>NUCLEOTIDE SEQUENCE</scope>
    <source>
        <strain evidence="8">1748</strain>
    </source>
</reference>
<keyword evidence="4 7" id="KW-0812">Transmembrane</keyword>
<keyword evidence="2 7" id="KW-1003">Cell membrane</keyword>
<evidence type="ECO:0000313" key="9">
    <source>
        <dbReference type="Proteomes" id="UP000823629"/>
    </source>
</evidence>
<feature type="transmembrane region" description="Helical" evidence="7">
    <location>
        <begin position="49"/>
        <end position="71"/>
    </location>
</feature>
<dbReference type="NCBIfam" id="TIGR00544">
    <property type="entry name" value="lgt"/>
    <property type="match status" value="1"/>
</dbReference>
<accession>A0A9D9D9L6</accession>
<comment type="pathway">
    <text evidence="7">Protein modification; lipoprotein biosynthesis (diacylglyceryl transfer).</text>
</comment>
<proteinExistence type="inferred from homology"/>
<organism evidence="8 9">
    <name type="scientific">Candidatus Scatoplasma merdavium</name>
    <dbReference type="NCBI Taxonomy" id="2840932"/>
    <lineage>
        <taxon>Bacteria</taxon>
        <taxon>Bacillati</taxon>
        <taxon>Bacillota</taxon>
        <taxon>Bacilli</taxon>
        <taxon>Bacillales</taxon>
        <taxon>Candidatus Scatoplasma</taxon>
    </lineage>
</organism>
<comment type="caution">
    <text evidence="8">The sequence shown here is derived from an EMBL/GenBank/DDBJ whole genome shotgun (WGS) entry which is preliminary data.</text>
</comment>
<dbReference type="GO" id="GO:0005886">
    <property type="term" value="C:plasma membrane"/>
    <property type="evidence" value="ECO:0007669"/>
    <property type="project" value="UniProtKB-SubCell"/>
</dbReference>
<dbReference type="PANTHER" id="PTHR30589">
    <property type="entry name" value="PROLIPOPROTEIN DIACYLGLYCERYL TRANSFERASE"/>
    <property type="match status" value="1"/>
</dbReference>
<dbReference type="EC" id="2.5.1.145" evidence="7"/>
<feature type="transmembrane region" description="Helical" evidence="7">
    <location>
        <begin position="242"/>
        <end position="267"/>
    </location>
</feature>
<evidence type="ECO:0000313" key="8">
    <source>
        <dbReference type="EMBL" id="MBO8414465.1"/>
    </source>
</evidence>
<reference evidence="8" key="2">
    <citation type="journal article" date="2021" name="PeerJ">
        <title>Extensive microbial diversity within the chicken gut microbiome revealed by metagenomics and culture.</title>
        <authorList>
            <person name="Gilroy R."/>
            <person name="Ravi A."/>
            <person name="Getino M."/>
            <person name="Pursley I."/>
            <person name="Horton D.L."/>
            <person name="Alikhan N.F."/>
            <person name="Baker D."/>
            <person name="Gharbi K."/>
            <person name="Hall N."/>
            <person name="Watson M."/>
            <person name="Adriaenssens E.M."/>
            <person name="Foster-Nyarko E."/>
            <person name="Jarju S."/>
            <person name="Secka A."/>
            <person name="Antonio M."/>
            <person name="Oren A."/>
            <person name="Chaudhuri R.R."/>
            <person name="La Ragione R."/>
            <person name="Hildebrand F."/>
            <person name="Pallen M.J."/>
        </authorList>
    </citation>
    <scope>NUCLEOTIDE SEQUENCE</scope>
    <source>
        <strain evidence="8">1748</strain>
    </source>
</reference>
<dbReference type="PROSITE" id="PS01311">
    <property type="entry name" value="LGT"/>
    <property type="match status" value="1"/>
</dbReference>
<dbReference type="GO" id="GO:0008961">
    <property type="term" value="F:phosphatidylglycerol-prolipoprotein diacylglyceryl transferase activity"/>
    <property type="evidence" value="ECO:0007669"/>
    <property type="project" value="UniProtKB-UniRule"/>
</dbReference>
<dbReference type="HAMAP" id="MF_01147">
    <property type="entry name" value="Lgt"/>
    <property type="match status" value="1"/>
</dbReference>
<comment type="catalytic activity">
    <reaction evidence="7">
        <text>L-cysteinyl-[prolipoprotein] + a 1,2-diacyl-sn-glycero-3-phospho-(1'-sn-glycerol) = an S-1,2-diacyl-sn-glyceryl-L-cysteinyl-[prolipoprotein] + sn-glycerol 1-phosphate + H(+)</text>
        <dbReference type="Rhea" id="RHEA:56712"/>
        <dbReference type="Rhea" id="RHEA-COMP:14679"/>
        <dbReference type="Rhea" id="RHEA-COMP:14680"/>
        <dbReference type="ChEBI" id="CHEBI:15378"/>
        <dbReference type="ChEBI" id="CHEBI:29950"/>
        <dbReference type="ChEBI" id="CHEBI:57685"/>
        <dbReference type="ChEBI" id="CHEBI:64716"/>
        <dbReference type="ChEBI" id="CHEBI:140658"/>
        <dbReference type="EC" id="2.5.1.145"/>
    </reaction>
</comment>
<protein>
    <recommendedName>
        <fullName evidence="7">Phosphatidylglycerol--prolipoprotein diacylglyceryl transferase</fullName>
        <ecNumber evidence="7">2.5.1.145</ecNumber>
    </recommendedName>
</protein>
<name>A0A9D9D9L6_9BACL</name>
<feature type="binding site" evidence="7">
    <location>
        <position position="136"/>
    </location>
    <ligand>
        <name>a 1,2-diacyl-sn-glycero-3-phospho-(1'-sn-glycerol)</name>
        <dbReference type="ChEBI" id="CHEBI:64716"/>
    </ligand>
</feature>
<keyword evidence="3 7" id="KW-0808">Transferase</keyword>
<dbReference type="GO" id="GO:0042158">
    <property type="term" value="P:lipoprotein biosynthetic process"/>
    <property type="evidence" value="ECO:0007669"/>
    <property type="project" value="UniProtKB-UniRule"/>
</dbReference>
<dbReference type="InterPro" id="IPR001640">
    <property type="entry name" value="Lgt"/>
</dbReference>
<feature type="transmembrane region" description="Helical" evidence="7">
    <location>
        <begin position="169"/>
        <end position="190"/>
    </location>
</feature>
<dbReference type="AlphaFoldDB" id="A0A9D9D9L6"/>